<keyword evidence="2" id="KW-1185">Reference proteome</keyword>
<dbReference type="AlphaFoldDB" id="A0A949JUA1"/>
<reference evidence="1" key="1">
    <citation type="submission" date="2021-06" db="EMBL/GenBank/DDBJ databases">
        <title>Sequencing of actinobacteria type strains.</title>
        <authorList>
            <person name="Nguyen G.-S."/>
            <person name="Wentzel A."/>
        </authorList>
    </citation>
    <scope>NUCLEOTIDE SEQUENCE</scope>
    <source>
        <strain evidence="1">P38-E01</strain>
    </source>
</reference>
<dbReference type="RefSeq" id="WP_216815110.1">
    <property type="nucleotide sequence ID" value="NZ_JAELVF020000002.1"/>
</dbReference>
<evidence type="ECO:0000313" key="1">
    <source>
        <dbReference type="EMBL" id="MBU7600250.1"/>
    </source>
</evidence>
<accession>A0A949JUA1</accession>
<feature type="non-terminal residue" evidence="1">
    <location>
        <position position="1"/>
    </location>
</feature>
<name>A0A949JUA1_9ACTN</name>
<evidence type="ECO:0000313" key="2">
    <source>
        <dbReference type="Proteomes" id="UP000694501"/>
    </source>
</evidence>
<protein>
    <submittedName>
        <fullName evidence="1">Uncharacterized protein</fullName>
    </submittedName>
</protein>
<dbReference type="EMBL" id="JAELVF020000002">
    <property type="protein sequence ID" value="MBU7600250.1"/>
    <property type="molecule type" value="Genomic_DNA"/>
</dbReference>
<gene>
    <name evidence="1" type="ORF">JGS22_022100</name>
</gene>
<sequence length="158" mass="15702">THTDPLGLAPCEGEQNSLPAVGPAEVWQGDVHGDVVVQGGTVEGDVHGTAIVVDGGTVHGNVQNAVQIGGHNVIGEQGPPGANTITGNVTGVPGHSQGVSVQTGQLDGGVNIDGERVWPLDGVSAHGARPRHVTNQLTGDVNGLAVQAGSVHGGVHLD</sequence>
<proteinExistence type="predicted"/>
<organism evidence="1 2">
    <name type="scientific">Streptomyces tardus</name>
    <dbReference type="NCBI Taxonomy" id="2780544"/>
    <lineage>
        <taxon>Bacteria</taxon>
        <taxon>Bacillati</taxon>
        <taxon>Actinomycetota</taxon>
        <taxon>Actinomycetes</taxon>
        <taxon>Kitasatosporales</taxon>
        <taxon>Streptomycetaceae</taxon>
        <taxon>Streptomyces</taxon>
    </lineage>
</organism>
<dbReference type="Proteomes" id="UP000694501">
    <property type="component" value="Unassembled WGS sequence"/>
</dbReference>
<comment type="caution">
    <text evidence="1">The sequence shown here is derived from an EMBL/GenBank/DDBJ whole genome shotgun (WGS) entry which is preliminary data.</text>
</comment>